<evidence type="ECO:0000256" key="3">
    <source>
        <dbReference type="ARBA" id="ARBA00022692"/>
    </source>
</evidence>
<feature type="transmembrane region" description="Helical" evidence="6">
    <location>
        <begin position="123"/>
        <end position="144"/>
    </location>
</feature>
<accession>A0A0M0H6U4</accession>
<feature type="transmembrane region" description="Helical" evidence="6">
    <location>
        <begin position="405"/>
        <end position="424"/>
    </location>
</feature>
<dbReference type="GO" id="GO:0005886">
    <property type="term" value="C:plasma membrane"/>
    <property type="evidence" value="ECO:0007669"/>
    <property type="project" value="UniProtKB-SubCell"/>
</dbReference>
<evidence type="ECO:0000259" key="7">
    <source>
        <dbReference type="PROSITE" id="PS50850"/>
    </source>
</evidence>
<dbReference type="InterPro" id="IPR011701">
    <property type="entry name" value="MFS"/>
</dbReference>
<keyword evidence="2" id="KW-0813">Transport</keyword>
<sequence length="470" mass="51257">MILVDKDVNNSKKFTEEVGLPNQTFKNVKKALAWLSFLAFFSVLNETVFNVALPDIAKQFVVPPAVANWVNTSFILSFSIGSAIYGKISDMYGIKKLLIIGLLTYSAGSLFGILAYAYLPAIIAARFIQGAGASAVPALIMVIIARHVRSEDRGKAFGLVGSLVAVGEGMGPVIGGMIAHYVHWSFLFIIPMMTLVSIPFFLKVLPNESVSKGQIDILGVLLLSIGIVMFTLYTMQYNWIYIVISVVLFVGFSLHIRRAKEPFIEPSLFRKRKFIIGVLTGCILLGTVAGFISMVPYMMRDVHQLTTVMIGSGIIFPGTMSVIVFGIIGGTLVDKRGNTFVLSLGLFLSIFSFLIISLFLDETPWLMTGMLIFTFGGLSFIKTVISNSVADSLEPEEAGAGMGMLNFACFLSEGIGIAVVGGMLTKRTLDFPLLPTVENAASFLYSNVLLVFIIVMTIGWALYTLAFRRK</sequence>
<evidence type="ECO:0000256" key="4">
    <source>
        <dbReference type="ARBA" id="ARBA00022989"/>
    </source>
</evidence>
<dbReference type="PANTHER" id="PTHR42718:SF9">
    <property type="entry name" value="MAJOR FACILITATOR SUPERFAMILY MULTIDRUG TRANSPORTER MFSC"/>
    <property type="match status" value="1"/>
</dbReference>
<feature type="transmembrane region" description="Helical" evidence="6">
    <location>
        <begin position="156"/>
        <end position="175"/>
    </location>
</feature>
<feature type="transmembrane region" description="Helical" evidence="6">
    <location>
        <begin position="181"/>
        <end position="202"/>
    </location>
</feature>
<dbReference type="Proteomes" id="UP000037269">
    <property type="component" value="Unassembled WGS sequence"/>
</dbReference>
<reference evidence="8 9" key="1">
    <citation type="submission" date="2015-07" db="EMBL/GenBank/DDBJ databases">
        <title>Fjat-14205 dsm 2895.</title>
        <authorList>
            <person name="Liu B."/>
            <person name="Wang J."/>
            <person name="Zhu Y."/>
            <person name="Liu G."/>
            <person name="Chen Q."/>
            <person name="Chen Z."/>
            <person name="Lan J."/>
            <person name="Che J."/>
            <person name="Ge C."/>
            <person name="Shi H."/>
            <person name="Pan Z."/>
            <person name="Liu X."/>
        </authorList>
    </citation>
    <scope>NUCLEOTIDE SEQUENCE [LARGE SCALE GENOMIC DNA]</scope>
    <source>
        <strain evidence="8 9">DSM 2895</strain>
    </source>
</reference>
<name>A0A0M0H6U4_ANEMI</name>
<dbReference type="InterPro" id="IPR020846">
    <property type="entry name" value="MFS_dom"/>
</dbReference>
<feature type="transmembrane region" description="Helical" evidence="6">
    <location>
        <begin position="276"/>
        <end position="299"/>
    </location>
</feature>
<evidence type="ECO:0000256" key="2">
    <source>
        <dbReference type="ARBA" id="ARBA00022448"/>
    </source>
</evidence>
<dbReference type="InterPro" id="IPR036259">
    <property type="entry name" value="MFS_trans_sf"/>
</dbReference>
<feature type="transmembrane region" description="Helical" evidence="6">
    <location>
        <begin position="97"/>
        <end position="117"/>
    </location>
</feature>
<feature type="transmembrane region" description="Helical" evidence="6">
    <location>
        <begin position="340"/>
        <end position="359"/>
    </location>
</feature>
<evidence type="ECO:0000256" key="1">
    <source>
        <dbReference type="ARBA" id="ARBA00004651"/>
    </source>
</evidence>
<feature type="transmembrane region" description="Helical" evidence="6">
    <location>
        <begin position="65"/>
        <end position="85"/>
    </location>
</feature>
<feature type="domain" description="Major facilitator superfamily (MFS) profile" evidence="7">
    <location>
        <begin position="31"/>
        <end position="470"/>
    </location>
</feature>
<protein>
    <submittedName>
        <fullName evidence="8">Tetracycline resistance protein</fullName>
    </submittedName>
</protein>
<comment type="caution">
    <text evidence="8">The sequence shown here is derived from an EMBL/GenBank/DDBJ whole genome shotgun (WGS) entry which is preliminary data.</text>
</comment>
<dbReference type="OrthoDB" id="2403626at2"/>
<feature type="transmembrane region" description="Helical" evidence="6">
    <location>
        <begin position="31"/>
        <end position="53"/>
    </location>
</feature>
<keyword evidence="4 6" id="KW-1133">Transmembrane helix</keyword>
<dbReference type="PRINTS" id="PR01036">
    <property type="entry name" value="TCRTETB"/>
</dbReference>
<dbReference type="EMBL" id="LGUG01000004">
    <property type="protein sequence ID" value="KON97814.1"/>
    <property type="molecule type" value="Genomic_DNA"/>
</dbReference>
<keyword evidence="3 6" id="KW-0812">Transmembrane</keyword>
<dbReference type="SUPFAM" id="SSF103473">
    <property type="entry name" value="MFS general substrate transporter"/>
    <property type="match status" value="1"/>
</dbReference>
<dbReference type="AlphaFoldDB" id="A0A0M0H6U4"/>
<gene>
    <name evidence="8" type="ORF">AF333_22640</name>
</gene>
<evidence type="ECO:0000256" key="6">
    <source>
        <dbReference type="SAM" id="Phobius"/>
    </source>
</evidence>
<comment type="subcellular location">
    <subcellularLocation>
        <location evidence="1">Cell membrane</location>
        <topology evidence="1">Multi-pass membrane protein</topology>
    </subcellularLocation>
</comment>
<keyword evidence="9" id="KW-1185">Reference proteome</keyword>
<evidence type="ECO:0000313" key="8">
    <source>
        <dbReference type="EMBL" id="KON97814.1"/>
    </source>
</evidence>
<proteinExistence type="predicted"/>
<feature type="transmembrane region" description="Helical" evidence="6">
    <location>
        <begin position="444"/>
        <end position="466"/>
    </location>
</feature>
<feature type="transmembrane region" description="Helical" evidence="6">
    <location>
        <begin position="305"/>
        <end position="328"/>
    </location>
</feature>
<dbReference type="PROSITE" id="PS50850">
    <property type="entry name" value="MFS"/>
    <property type="match status" value="1"/>
</dbReference>
<dbReference type="GO" id="GO:0022857">
    <property type="term" value="F:transmembrane transporter activity"/>
    <property type="evidence" value="ECO:0007669"/>
    <property type="project" value="InterPro"/>
</dbReference>
<evidence type="ECO:0000313" key="9">
    <source>
        <dbReference type="Proteomes" id="UP000037269"/>
    </source>
</evidence>
<dbReference type="Pfam" id="PF07690">
    <property type="entry name" value="MFS_1"/>
    <property type="match status" value="1"/>
</dbReference>
<feature type="transmembrane region" description="Helical" evidence="6">
    <location>
        <begin position="365"/>
        <end position="385"/>
    </location>
</feature>
<dbReference type="PATRIC" id="fig|47500.12.peg.2737"/>
<dbReference type="CDD" id="cd17321">
    <property type="entry name" value="MFS_MMR_MDR_like"/>
    <property type="match status" value="1"/>
</dbReference>
<keyword evidence="5 6" id="KW-0472">Membrane</keyword>
<dbReference type="STRING" id="47500.AF333_22640"/>
<feature type="transmembrane region" description="Helical" evidence="6">
    <location>
        <begin position="214"/>
        <end position="233"/>
    </location>
</feature>
<organism evidence="8 9">
    <name type="scientific">Aneurinibacillus migulanus</name>
    <name type="common">Bacillus migulanus</name>
    <dbReference type="NCBI Taxonomy" id="47500"/>
    <lineage>
        <taxon>Bacteria</taxon>
        <taxon>Bacillati</taxon>
        <taxon>Bacillota</taxon>
        <taxon>Bacilli</taxon>
        <taxon>Bacillales</taxon>
        <taxon>Paenibacillaceae</taxon>
        <taxon>Aneurinibacillus group</taxon>
        <taxon>Aneurinibacillus</taxon>
    </lineage>
</organism>
<dbReference type="Gene3D" id="1.20.1720.10">
    <property type="entry name" value="Multidrug resistance protein D"/>
    <property type="match status" value="1"/>
</dbReference>
<evidence type="ECO:0000256" key="5">
    <source>
        <dbReference type="ARBA" id="ARBA00023136"/>
    </source>
</evidence>
<dbReference type="Gene3D" id="1.20.1250.20">
    <property type="entry name" value="MFS general substrate transporter like domains"/>
    <property type="match status" value="1"/>
</dbReference>
<dbReference type="PANTHER" id="PTHR42718">
    <property type="entry name" value="MAJOR FACILITATOR SUPERFAMILY MULTIDRUG TRANSPORTER MFSC"/>
    <property type="match status" value="1"/>
</dbReference>
<feature type="transmembrane region" description="Helical" evidence="6">
    <location>
        <begin position="239"/>
        <end position="256"/>
    </location>
</feature>